<gene>
    <name evidence="1" type="ORF">ACFQ1M_05040</name>
</gene>
<dbReference type="Proteomes" id="UP001596978">
    <property type="component" value="Unassembled WGS sequence"/>
</dbReference>
<name>A0ABW3CV24_9FLAO</name>
<keyword evidence="2" id="KW-1185">Reference proteome</keyword>
<evidence type="ECO:0000313" key="1">
    <source>
        <dbReference type="EMBL" id="MFD0861561.1"/>
    </source>
</evidence>
<reference evidence="2" key="1">
    <citation type="journal article" date="2019" name="Int. J. Syst. Evol. Microbiol.">
        <title>The Global Catalogue of Microorganisms (GCM) 10K type strain sequencing project: providing services to taxonomists for standard genome sequencing and annotation.</title>
        <authorList>
            <consortium name="The Broad Institute Genomics Platform"/>
            <consortium name="The Broad Institute Genome Sequencing Center for Infectious Disease"/>
            <person name="Wu L."/>
            <person name="Ma J."/>
        </authorList>
    </citation>
    <scope>NUCLEOTIDE SEQUENCE [LARGE SCALE GENOMIC DNA]</scope>
    <source>
        <strain evidence="2">CCUG 62952</strain>
    </source>
</reference>
<accession>A0ABW3CV24</accession>
<proteinExistence type="predicted"/>
<organism evidence="1 2">
    <name type="scientific">Sungkyunkwania multivorans</name>
    <dbReference type="NCBI Taxonomy" id="1173618"/>
    <lineage>
        <taxon>Bacteria</taxon>
        <taxon>Pseudomonadati</taxon>
        <taxon>Bacteroidota</taxon>
        <taxon>Flavobacteriia</taxon>
        <taxon>Flavobacteriales</taxon>
        <taxon>Flavobacteriaceae</taxon>
        <taxon>Sungkyunkwania</taxon>
    </lineage>
</organism>
<protein>
    <submittedName>
        <fullName evidence="1">DUF6327 family protein</fullName>
    </submittedName>
</protein>
<comment type="caution">
    <text evidence="1">The sequence shown here is derived from an EMBL/GenBank/DDBJ whole genome shotgun (WGS) entry which is preliminary data.</text>
</comment>
<dbReference type="RefSeq" id="WP_386404809.1">
    <property type="nucleotide sequence ID" value="NZ_JBHTJH010000004.1"/>
</dbReference>
<evidence type="ECO:0000313" key="2">
    <source>
        <dbReference type="Proteomes" id="UP001596978"/>
    </source>
</evidence>
<dbReference type="EMBL" id="JBHTJH010000004">
    <property type="protein sequence ID" value="MFD0861561.1"/>
    <property type="molecule type" value="Genomic_DNA"/>
</dbReference>
<sequence length="66" mass="7860">MREYSSFEEINTELRTLDLKRKIALEELRSLQYDVKESLQPSAWVTTALKATRKYGILLLVRKIFR</sequence>